<evidence type="ECO:0000256" key="5">
    <source>
        <dbReference type="ARBA" id="ARBA00022989"/>
    </source>
</evidence>
<dbReference type="Proteomes" id="UP000198749">
    <property type="component" value="Unassembled WGS sequence"/>
</dbReference>
<name>A0A1H9IQQ6_9GAMM</name>
<dbReference type="GO" id="GO:0046872">
    <property type="term" value="F:metal ion binding"/>
    <property type="evidence" value="ECO:0007669"/>
    <property type="project" value="UniProtKB-KW"/>
</dbReference>
<evidence type="ECO:0000256" key="2">
    <source>
        <dbReference type="ARBA" id="ARBA00022475"/>
    </source>
</evidence>
<evidence type="ECO:0000256" key="3">
    <source>
        <dbReference type="ARBA" id="ARBA00022519"/>
    </source>
</evidence>
<dbReference type="EMBL" id="FOGB01000007">
    <property type="protein sequence ID" value="SEQ76715.1"/>
    <property type="molecule type" value="Genomic_DNA"/>
</dbReference>
<accession>A0A1H9IQQ6</accession>
<evidence type="ECO:0000256" key="7">
    <source>
        <dbReference type="ARBA" id="ARBA00023065"/>
    </source>
</evidence>
<evidence type="ECO:0000256" key="12">
    <source>
        <dbReference type="HAMAP-Rule" id="MF_00454"/>
    </source>
</evidence>
<dbReference type="HAMAP" id="MF_00454">
    <property type="entry name" value="FluC"/>
    <property type="match status" value="1"/>
</dbReference>
<comment type="catalytic activity">
    <reaction evidence="11">
        <text>fluoride(in) = fluoride(out)</text>
        <dbReference type="Rhea" id="RHEA:76159"/>
        <dbReference type="ChEBI" id="CHEBI:17051"/>
    </reaction>
    <physiologicalReaction direction="left-to-right" evidence="11">
        <dbReference type="Rhea" id="RHEA:76160"/>
    </physiologicalReaction>
</comment>
<comment type="activity regulation">
    <text evidence="12">Na(+) is not transported, but it plays an essential structural role and its presence is essential for fluoride channel function.</text>
</comment>
<dbReference type="GO" id="GO:0140114">
    <property type="term" value="P:cellular detoxification of fluoride"/>
    <property type="evidence" value="ECO:0007669"/>
    <property type="project" value="UniProtKB-UniRule"/>
</dbReference>
<evidence type="ECO:0000256" key="1">
    <source>
        <dbReference type="ARBA" id="ARBA00004651"/>
    </source>
</evidence>
<protein>
    <recommendedName>
        <fullName evidence="12">Fluoride-specific ion channel FluC</fullName>
    </recommendedName>
</protein>
<feature type="transmembrane region" description="Helical" evidence="12">
    <location>
        <begin position="68"/>
        <end position="87"/>
    </location>
</feature>
<comment type="function">
    <text evidence="12">Fluoride-specific ion channel. Important for reducing fluoride concentration in the cell, thus reducing its toxicity.</text>
</comment>
<evidence type="ECO:0000256" key="4">
    <source>
        <dbReference type="ARBA" id="ARBA00022692"/>
    </source>
</evidence>
<keyword evidence="8 12" id="KW-0472">Membrane</keyword>
<feature type="binding site" evidence="12">
    <location>
        <position position="75"/>
    </location>
    <ligand>
        <name>Na(+)</name>
        <dbReference type="ChEBI" id="CHEBI:29101"/>
        <note>structural</note>
    </ligand>
</feature>
<dbReference type="PANTHER" id="PTHR28259:SF1">
    <property type="entry name" value="FLUORIDE EXPORT PROTEIN 1-RELATED"/>
    <property type="match status" value="1"/>
</dbReference>
<sequence length="124" mass="13610">MLHLLSVAAGGATGALARYWVSGVLVNNAQYKLPYGTMLCNVLGSFLMGVFFVLIMEKARINPELRPILMVGFLGAFTTFSTFSLEAVTMLQEGHIMSAAIYILMSVVLCMVALYSGLWFTRLF</sequence>
<dbReference type="NCBIfam" id="TIGR00494">
    <property type="entry name" value="crcB"/>
    <property type="match status" value="1"/>
</dbReference>
<dbReference type="AlphaFoldDB" id="A0A1H9IQQ6"/>
<proteinExistence type="inferred from homology"/>
<evidence type="ECO:0000313" key="13">
    <source>
        <dbReference type="EMBL" id="SEQ76715.1"/>
    </source>
</evidence>
<keyword evidence="5 12" id="KW-1133">Transmembrane helix</keyword>
<keyword evidence="9 12" id="KW-0407">Ion channel</keyword>
<keyword evidence="7 12" id="KW-0406">Ion transport</keyword>
<gene>
    <name evidence="12" type="primary">fluC</name>
    <name evidence="12" type="synonym">crcB</name>
    <name evidence="13" type="ORF">SAMN03080615_02699</name>
</gene>
<keyword evidence="6 12" id="KW-0915">Sodium</keyword>
<feature type="transmembrane region" description="Helical" evidence="12">
    <location>
        <begin position="99"/>
        <end position="120"/>
    </location>
</feature>
<reference evidence="14" key="1">
    <citation type="submission" date="2016-10" db="EMBL/GenBank/DDBJ databases">
        <authorList>
            <person name="Varghese N."/>
            <person name="Submissions S."/>
        </authorList>
    </citation>
    <scope>NUCLEOTIDE SEQUENCE [LARGE SCALE GENOMIC DNA]</scope>
    <source>
        <strain evidence="14">DSM 18887</strain>
    </source>
</reference>
<comment type="subcellular location">
    <subcellularLocation>
        <location evidence="1 12">Cell membrane</location>
        <topology evidence="1 12">Multi-pass membrane protein</topology>
    </subcellularLocation>
</comment>
<dbReference type="GO" id="GO:0062054">
    <property type="term" value="F:fluoride channel activity"/>
    <property type="evidence" value="ECO:0007669"/>
    <property type="project" value="UniProtKB-UniRule"/>
</dbReference>
<feature type="transmembrane region" description="Helical" evidence="12">
    <location>
        <begin position="33"/>
        <end position="56"/>
    </location>
</feature>
<dbReference type="Pfam" id="PF02537">
    <property type="entry name" value="CRCB"/>
    <property type="match status" value="1"/>
</dbReference>
<keyword evidence="12" id="KW-0813">Transport</keyword>
<keyword evidence="4 12" id="KW-0812">Transmembrane</keyword>
<evidence type="ECO:0000256" key="6">
    <source>
        <dbReference type="ARBA" id="ARBA00023053"/>
    </source>
</evidence>
<organism evidence="13 14">
    <name type="scientific">Amphritea atlantica</name>
    <dbReference type="NCBI Taxonomy" id="355243"/>
    <lineage>
        <taxon>Bacteria</taxon>
        <taxon>Pseudomonadati</taxon>
        <taxon>Pseudomonadota</taxon>
        <taxon>Gammaproteobacteria</taxon>
        <taxon>Oceanospirillales</taxon>
        <taxon>Oceanospirillaceae</taxon>
        <taxon>Amphritea</taxon>
    </lineage>
</organism>
<evidence type="ECO:0000256" key="9">
    <source>
        <dbReference type="ARBA" id="ARBA00023303"/>
    </source>
</evidence>
<dbReference type="STRING" id="355243.SAMN03080615_02699"/>
<keyword evidence="14" id="KW-1185">Reference proteome</keyword>
<dbReference type="RefSeq" id="WP_091359114.1">
    <property type="nucleotide sequence ID" value="NZ_AP025284.1"/>
</dbReference>
<evidence type="ECO:0000313" key="14">
    <source>
        <dbReference type="Proteomes" id="UP000198749"/>
    </source>
</evidence>
<dbReference type="OrthoDB" id="9806299at2"/>
<dbReference type="InterPro" id="IPR003691">
    <property type="entry name" value="FluC"/>
</dbReference>
<dbReference type="GO" id="GO:0005886">
    <property type="term" value="C:plasma membrane"/>
    <property type="evidence" value="ECO:0007669"/>
    <property type="project" value="UniProtKB-SubCell"/>
</dbReference>
<evidence type="ECO:0000256" key="8">
    <source>
        <dbReference type="ARBA" id="ARBA00023136"/>
    </source>
</evidence>
<keyword evidence="12" id="KW-0479">Metal-binding</keyword>
<evidence type="ECO:0000256" key="11">
    <source>
        <dbReference type="ARBA" id="ARBA00035585"/>
    </source>
</evidence>
<comment type="similarity">
    <text evidence="10 12">Belongs to the fluoride channel Fluc/FEX (TC 1.A.43) family.</text>
</comment>
<dbReference type="PANTHER" id="PTHR28259">
    <property type="entry name" value="FLUORIDE EXPORT PROTEIN 1-RELATED"/>
    <property type="match status" value="1"/>
</dbReference>
<feature type="binding site" evidence="12">
    <location>
        <position position="78"/>
    </location>
    <ligand>
        <name>Na(+)</name>
        <dbReference type="ChEBI" id="CHEBI:29101"/>
        <note>structural</note>
    </ligand>
</feature>
<keyword evidence="3" id="KW-0997">Cell inner membrane</keyword>
<evidence type="ECO:0000256" key="10">
    <source>
        <dbReference type="ARBA" id="ARBA00035120"/>
    </source>
</evidence>
<keyword evidence="2 12" id="KW-1003">Cell membrane</keyword>